<comment type="caution">
    <text evidence="1">The sequence shown here is derived from an EMBL/GenBank/DDBJ whole genome shotgun (WGS) entry which is preliminary data.</text>
</comment>
<dbReference type="Gene3D" id="2.160.20.10">
    <property type="entry name" value="Single-stranded right-handed beta-helix, Pectin lyase-like"/>
    <property type="match status" value="2"/>
</dbReference>
<dbReference type="Proteomes" id="UP000525652">
    <property type="component" value="Unassembled WGS sequence"/>
</dbReference>
<protein>
    <submittedName>
        <fullName evidence="1">Right-handed parallel beta-helix repeat-containing protein</fullName>
    </submittedName>
</protein>
<dbReference type="EMBL" id="JACHVA010000101">
    <property type="protein sequence ID" value="MBC2602563.1"/>
    <property type="molecule type" value="Genomic_DNA"/>
</dbReference>
<dbReference type="InterPro" id="IPR011050">
    <property type="entry name" value="Pectin_lyase_fold/virulence"/>
</dbReference>
<organism evidence="1 2">
    <name type="scientific">Puniceicoccus vermicola</name>
    <dbReference type="NCBI Taxonomy" id="388746"/>
    <lineage>
        <taxon>Bacteria</taxon>
        <taxon>Pseudomonadati</taxon>
        <taxon>Verrucomicrobiota</taxon>
        <taxon>Opitutia</taxon>
        <taxon>Puniceicoccales</taxon>
        <taxon>Puniceicoccaceae</taxon>
        <taxon>Puniceicoccus</taxon>
    </lineage>
</organism>
<accession>A0A7X1B111</accession>
<dbReference type="AlphaFoldDB" id="A0A7X1B111"/>
<gene>
    <name evidence="1" type="ORF">H5P30_12330</name>
</gene>
<dbReference type="SUPFAM" id="SSF51126">
    <property type="entry name" value="Pectin lyase-like"/>
    <property type="match status" value="1"/>
</dbReference>
<evidence type="ECO:0000313" key="1">
    <source>
        <dbReference type="EMBL" id="MBC2602563.1"/>
    </source>
</evidence>
<dbReference type="InterPro" id="IPR012334">
    <property type="entry name" value="Pectin_lyas_fold"/>
</dbReference>
<proteinExistence type="predicted"/>
<sequence length="601" mass="65508">MKLSMSGWKSFFFACIFMGTLVQMVSAGSLETERQAGVELQKRIREALQQGEKKIVIPKGTYRVSSGESRAAFALTGVEDVVIEGHDATVIVEDLFGAFQFSNCRGVILRGITLDMDPLPYVQGTIVQVDDESGRVLLEMDEGYESREVLDAYFSLKLAVLFDSDEGRLVPGYADCSVKSLELADERRLWVKLNPYDNGMSLTQCGYKSGLRLTLSGKGQPIISQNDCESMVFEDVSVFASAGLAVYERASKNQTVYRGCSIIRKPGSQRLLAGNADGFHSSMAKVGPHYESCRVEALCDDGFAVHGFFSLLLAQPSEDTVIIAPLLRRDFDVGDELVFYQIRSMDSEGSAKVVAVEKVEDLALIEEAKALPSRLTRQGQRIIRMATQEILSVRLNRNLDLSENALVESNGWSGSGSEIRNCSIDNLRGRAILIQSTDVRIVGNRASWISGPAMELSGEVPWMQGPFSERIVVKDNVLEDVGLSVSAKASYKTALGAISLHAYYGGNLKEGFFPIRDIEISGNTINRSYLPAVSILNASDVEVRGNVFSDSNLSPVERAGEDLGISPSEAIVIAGSEKVILSGNQFEQTDPQASVGILINP</sequence>
<reference evidence="1 2" key="1">
    <citation type="submission" date="2020-07" db="EMBL/GenBank/DDBJ databases">
        <authorList>
            <person name="Feng X."/>
        </authorList>
    </citation>
    <scope>NUCLEOTIDE SEQUENCE [LARGE SCALE GENOMIC DNA]</scope>
    <source>
        <strain evidence="1 2">JCM14086</strain>
    </source>
</reference>
<dbReference type="SMART" id="SM00710">
    <property type="entry name" value="PbH1"/>
    <property type="match status" value="6"/>
</dbReference>
<dbReference type="RefSeq" id="WP_185693230.1">
    <property type="nucleotide sequence ID" value="NZ_JACHVA010000101.1"/>
</dbReference>
<evidence type="ECO:0000313" key="2">
    <source>
        <dbReference type="Proteomes" id="UP000525652"/>
    </source>
</evidence>
<keyword evidence="2" id="KW-1185">Reference proteome</keyword>
<name>A0A7X1B111_9BACT</name>
<dbReference type="InterPro" id="IPR006626">
    <property type="entry name" value="PbH1"/>
</dbReference>